<keyword evidence="4" id="KW-1185">Reference proteome</keyword>
<reference evidence="3" key="2">
    <citation type="submission" date="2020-10" db="EMBL/GenBank/DDBJ databases">
        <authorList>
            <person name="Scholz U."/>
            <person name="Mascher M."/>
            <person name="Fiebig A."/>
        </authorList>
    </citation>
    <scope>NUCLEOTIDE SEQUENCE [LARGE SCALE GENOMIC DNA]</scope>
    <source>
        <strain evidence="3">cv. Morex</strain>
    </source>
</reference>
<feature type="region of interest" description="Disordered" evidence="1">
    <location>
        <begin position="35"/>
        <end position="74"/>
    </location>
</feature>
<dbReference type="Gramene" id="HORVU.MOREX.r3.1HG0076360.1">
    <property type="protein sequence ID" value="HORVU.MOREX.r3.1HG0076360.1.CDS1"/>
    <property type="gene ID" value="HORVU.MOREX.r3.1HG0076360"/>
</dbReference>
<dbReference type="AlphaFoldDB" id="A0A8I6WW13"/>
<feature type="chain" id="PRO_5035312671" evidence="2">
    <location>
        <begin position="30"/>
        <end position="185"/>
    </location>
</feature>
<accession>A0A8I6WW13</accession>
<evidence type="ECO:0000313" key="4">
    <source>
        <dbReference type="Proteomes" id="UP000011116"/>
    </source>
</evidence>
<dbReference type="OMA" id="CTSHACP"/>
<dbReference type="Gramene" id="HORVU.MOREX.r2.1HG0061890.1">
    <property type="protein sequence ID" value="HORVU.MOREX.r2.1HG0061890.1.CDS.1"/>
    <property type="gene ID" value="HORVU.MOREX.r2.1HG0061890"/>
</dbReference>
<reference evidence="3" key="3">
    <citation type="submission" date="2022-01" db="UniProtKB">
        <authorList>
            <consortium name="EnsemblPlants"/>
        </authorList>
    </citation>
    <scope>IDENTIFICATION</scope>
    <source>
        <strain evidence="3">subsp. vulgare</strain>
    </source>
</reference>
<evidence type="ECO:0000256" key="1">
    <source>
        <dbReference type="SAM" id="MobiDB-lite"/>
    </source>
</evidence>
<keyword evidence="2" id="KW-0732">Signal</keyword>
<evidence type="ECO:0000256" key="2">
    <source>
        <dbReference type="SAM" id="SignalP"/>
    </source>
</evidence>
<name>A0A8I6WW13_HORVV</name>
<feature type="signal peptide" evidence="2">
    <location>
        <begin position="1"/>
        <end position="29"/>
    </location>
</feature>
<evidence type="ECO:0000313" key="3">
    <source>
        <dbReference type="EnsemblPlants" id="HORVU.MOREX.r3.1HG0076360.1.CDS1"/>
    </source>
</evidence>
<proteinExistence type="predicted"/>
<sequence length="185" mass="19187">MASPGSAALAFKVPALVAVLAMLVVPSLAHCRSPAPLPPPPPPPPPTQPLTPPPPPPALSPPPPAVLLPPTLAPAPAPGPGPTISCPECSYQCCYAFVTLKCRDACDAVERSCNSCRTQVSAFCRADRNCTGSCDECNDAVNNSCISACTTRYCDACRTGRAGECRDNCSEQCSPPNCIPWSPQN</sequence>
<reference evidence="4" key="1">
    <citation type="journal article" date="2012" name="Nature">
        <title>A physical, genetic and functional sequence assembly of the barley genome.</title>
        <authorList>
            <consortium name="The International Barley Genome Sequencing Consortium"/>
            <person name="Mayer K.F."/>
            <person name="Waugh R."/>
            <person name="Brown J.W."/>
            <person name="Schulman A."/>
            <person name="Langridge P."/>
            <person name="Platzer M."/>
            <person name="Fincher G.B."/>
            <person name="Muehlbauer G.J."/>
            <person name="Sato K."/>
            <person name="Close T.J."/>
            <person name="Wise R.P."/>
            <person name="Stein N."/>
        </authorList>
    </citation>
    <scope>NUCLEOTIDE SEQUENCE [LARGE SCALE GENOMIC DNA]</scope>
    <source>
        <strain evidence="4">cv. Morex</strain>
    </source>
</reference>
<organism evidence="3 4">
    <name type="scientific">Hordeum vulgare subsp. vulgare</name>
    <name type="common">Domesticated barley</name>
    <dbReference type="NCBI Taxonomy" id="112509"/>
    <lineage>
        <taxon>Eukaryota</taxon>
        <taxon>Viridiplantae</taxon>
        <taxon>Streptophyta</taxon>
        <taxon>Embryophyta</taxon>
        <taxon>Tracheophyta</taxon>
        <taxon>Spermatophyta</taxon>
        <taxon>Magnoliopsida</taxon>
        <taxon>Liliopsida</taxon>
        <taxon>Poales</taxon>
        <taxon>Poaceae</taxon>
        <taxon>BOP clade</taxon>
        <taxon>Pooideae</taxon>
        <taxon>Triticodae</taxon>
        <taxon>Triticeae</taxon>
        <taxon>Hordeinae</taxon>
        <taxon>Hordeum</taxon>
    </lineage>
</organism>
<protein>
    <submittedName>
        <fullName evidence="3">Uncharacterized protein</fullName>
    </submittedName>
</protein>
<dbReference type="EnsemblPlants" id="HORVU.MOREX.r3.1HG0076360.1">
    <property type="protein sequence ID" value="HORVU.MOREX.r3.1HG0076360.1.CDS1"/>
    <property type="gene ID" value="HORVU.MOREX.r3.1HG0076360"/>
</dbReference>
<dbReference type="Proteomes" id="UP000011116">
    <property type="component" value="Chromosome 1H"/>
</dbReference>